<evidence type="ECO:0000256" key="2">
    <source>
        <dbReference type="ARBA" id="ARBA00022679"/>
    </source>
</evidence>
<dbReference type="OrthoDB" id="9807434at2"/>
<dbReference type="NCBIfam" id="TIGR00017">
    <property type="entry name" value="cmk"/>
    <property type="match status" value="1"/>
</dbReference>
<dbReference type="GO" id="GO:0006220">
    <property type="term" value="P:pyrimidine nucleotide metabolic process"/>
    <property type="evidence" value="ECO:0007669"/>
    <property type="project" value="UniProtKB-UniRule"/>
</dbReference>
<dbReference type="STRING" id="2754.EH55_09460"/>
<dbReference type="PANTHER" id="PTHR21299">
    <property type="entry name" value="CYTIDYLATE KINASE/PANTOATE-BETA-ALANINE LIGASE"/>
    <property type="match status" value="1"/>
</dbReference>
<evidence type="ECO:0000256" key="1">
    <source>
        <dbReference type="ARBA" id="ARBA00009427"/>
    </source>
</evidence>
<reference evidence="10 11" key="1">
    <citation type="submission" date="2014-04" db="EMBL/GenBank/DDBJ databases">
        <title>Draft Genome Sequence of Synergistes jonesii.</title>
        <authorList>
            <person name="Coil D.A."/>
            <person name="Eisen J.A."/>
            <person name="Holland-Moritz H.E."/>
        </authorList>
    </citation>
    <scope>NUCLEOTIDE SEQUENCE [LARGE SCALE GENOMIC DNA]</scope>
    <source>
        <strain evidence="10 11">78-1</strain>
    </source>
</reference>
<evidence type="ECO:0000256" key="3">
    <source>
        <dbReference type="ARBA" id="ARBA00022741"/>
    </source>
</evidence>
<dbReference type="eggNOG" id="COG0283">
    <property type="taxonomic scope" value="Bacteria"/>
</dbReference>
<keyword evidence="2 8" id="KW-0808">Transferase</keyword>
<comment type="catalytic activity">
    <reaction evidence="7 8">
        <text>CMP + ATP = CDP + ADP</text>
        <dbReference type="Rhea" id="RHEA:11600"/>
        <dbReference type="ChEBI" id="CHEBI:30616"/>
        <dbReference type="ChEBI" id="CHEBI:58069"/>
        <dbReference type="ChEBI" id="CHEBI:60377"/>
        <dbReference type="ChEBI" id="CHEBI:456216"/>
        <dbReference type="EC" id="2.7.4.25"/>
    </reaction>
</comment>
<evidence type="ECO:0000259" key="9">
    <source>
        <dbReference type="Pfam" id="PF02224"/>
    </source>
</evidence>
<dbReference type="Proteomes" id="UP000027665">
    <property type="component" value="Unassembled WGS sequence"/>
</dbReference>
<sequence length="226" mass="24523">MADKTKKIIVTIDGPAGAGKSTVARAVAERIGLPYLDTGALYRAVAWKLNKEGIAPDEGERITKALASFNLELRPGGLCADGADVTAAIRTPEIDRIVSAYAARAEVRDALTGLQRAQAANGLVADGRDMGTVVFPEAELKIFLTASAEERARRRYRERRARGEDVDYDEILKQVVERDSYDMTREIAPLRPAPGCIILDSSDMDAEAVTDAIASLAVEFMGRKER</sequence>
<protein>
    <recommendedName>
        <fullName evidence="8">Cytidylate kinase</fullName>
        <shortName evidence="8">CK</shortName>
        <ecNumber evidence="8">2.7.4.25</ecNumber>
    </recommendedName>
    <alternativeName>
        <fullName evidence="8">Cytidine monophosphate kinase</fullName>
        <shortName evidence="8">CMP kinase</shortName>
    </alternativeName>
</protein>
<accession>A0A073IPD3</accession>
<evidence type="ECO:0000256" key="6">
    <source>
        <dbReference type="ARBA" id="ARBA00047615"/>
    </source>
</evidence>
<comment type="catalytic activity">
    <reaction evidence="6 8">
        <text>dCMP + ATP = dCDP + ADP</text>
        <dbReference type="Rhea" id="RHEA:25094"/>
        <dbReference type="ChEBI" id="CHEBI:30616"/>
        <dbReference type="ChEBI" id="CHEBI:57566"/>
        <dbReference type="ChEBI" id="CHEBI:58593"/>
        <dbReference type="ChEBI" id="CHEBI:456216"/>
        <dbReference type="EC" id="2.7.4.25"/>
    </reaction>
</comment>
<dbReference type="InterPro" id="IPR011994">
    <property type="entry name" value="Cytidylate_kinase_dom"/>
</dbReference>
<dbReference type="SUPFAM" id="SSF52540">
    <property type="entry name" value="P-loop containing nucleoside triphosphate hydrolases"/>
    <property type="match status" value="1"/>
</dbReference>
<organism evidence="10 11">
    <name type="scientific">Synergistes jonesii</name>
    <dbReference type="NCBI Taxonomy" id="2754"/>
    <lineage>
        <taxon>Bacteria</taxon>
        <taxon>Thermotogati</taxon>
        <taxon>Synergistota</taxon>
        <taxon>Synergistia</taxon>
        <taxon>Synergistales</taxon>
        <taxon>Synergistaceae</taxon>
        <taxon>Synergistes</taxon>
    </lineage>
</organism>
<dbReference type="EMBL" id="JMKI01000047">
    <property type="protein sequence ID" value="KEJ91425.1"/>
    <property type="molecule type" value="Genomic_DNA"/>
</dbReference>
<evidence type="ECO:0000256" key="7">
    <source>
        <dbReference type="ARBA" id="ARBA00048478"/>
    </source>
</evidence>
<evidence type="ECO:0000256" key="8">
    <source>
        <dbReference type="HAMAP-Rule" id="MF_00238"/>
    </source>
</evidence>
<dbReference type="EC" id="2.7.4.25" evidence="8"/>
<feature type="binding site" evidence="8">
    <location>
        <begin position="14"/>
        <end position="22"/>
    </location>
    <ligand>
        <name>ATP</name>
        <dbReference type="ChEBI" id="CHEBI:30616"/>
    </ligand>
</feature>
<dbReference type="CDD" id="cd02020">
    <property type="entry name" value="CMPK"/>
    <property type="match status" value="1"/>
</dbReference>
<keyword evidence="3 8" id="KW-0547">Nucleotide-binding</keyword>
<dbReference type="GO" id="GO:0005524">
    <property type="term" value="F:ATP binding"/>
    <property type="evidence" value="ECO:0007669"/>
    <property type="project" value="UniProtKB-UniRule"/>
</dbReference>
<keyword evidence="8" id="KW-0963">Cytoplasm</keyword>
<gene>
    <name evidence="8" type="primary">cmk</name>
    <name evidence="10" type="ORF">EH55_09460</name>
</gene>
<evidence type="ECO:0000313" key="10">
    <source>
        <dbReference type="EMBL" id="KEJ91425.1"/>
    </source>
</evidence>
<evidence type="ECO:0000313" key="11">
    <source>
        <dbReference type="Proteomes" id="UP000027665"/>
    </source>
</evidence>
<dbReference type="Pfam" id="PF02224">
    <property type="entry name" value="Cytidylate_kin"/>
    <property type="match status" value="1"/>
</dbReference>
<dbReference type="GO" id="GO:0015949">
    <property type="term" value="P:nucleobase-containing small molecule interconversion"/>
    <property type="evidence" value="ECO:0007669"/>
    <property type="project" value="TreeGrafter"/>
</dbReference>
<feature type="domain" description="Cytidylate kinase" evidence="9">
    <location>
        <begin position="10"/>
        <end position="216"/>
    </location>
</feature>
<dbReference type="GeneID" id="90984338"/>
<comment type="caution">
    <text evidence="10">The sequence shown here is derived from an EMBL/GenBank/DDBJ whole genome shotgun (WGS) entry which is preliminary data.</text>
</comment>
<evidence type="ECO:0000256" key="5">
    <source>
        <dbReference type="ARBA" id="ARBA00022840"/>
    </source>
</evidence>
<name>A0A073IPD3_9BACT</name>
<dbReference type="AlphaFoldDB" id="A0A073IPD3"/>
<dbReference type="InterPro" id="IPR003136">
    <property type="entry name" value="Cytidylate_kin"/>
</dbReference>
<dbReference type="PANTHER" id="PTHR21299:SF2">
    <property type="entry name" value="CYTIDYLATE KINASE"/>
    <property type="match status" value="1"/>
</dbReference>
<comment type="similarity">
    <text evidence="1 8">Belongs to the cytidylate kinase family. Type 1 subfamily.</text>
</comment>
<dbReference type="GO" id="GO:0005829">
    <property type="term" value="C:cytosol"/>
    <property type="evidence" value="ECO:0007669"/>
    <property type="project" value="TreeGrafter"/>
</dbReference>
<dbReference type="GO" id="GO:0036431">
    <property type="term" value="F:dCMP kinase activity"/>
    <property type="evidence" value="ECO:0007669"/>
    <property type="project" value="InterPro"/>
</dbReference>
<dbReference type="PATRIC" id="fig|2754.20.peg.2470"/>
<dbReference type="GO" id="GO:0036430">
    <property type="term" value="F:CMP kinase activity"/>
    <property type="evidence" value="ECO:0007669"/>
    <property type="project" value="RHEA"/>
</dbReference>
<keyword evidence="4 8" id="KW-0418">Kinase</keyword>
<dbReference type="RefSeq" id="WP_037977791.1">
    <property type="nucleotide sequence ID" value="NZ_JAWRIX010000022.1"/>
</dbReference>
<dbReference type="Gene3D" id="3.40.50.300">
    <property type="entry name" value="P-loop containing nucleotide triphosphate hydrolases"/>
    <property type="match status" value="1"/>
</dbReference>
<dbReference type="HAMAP" id="MF_00238">
    <property type="entry name" value="Cytidyl_kinase_type1"/>
    <property type="match status" value="1"/>
</dbReference>
<keyword evidence="5 8" id="KW-0067">ATP-binding</keyword>
<evidence type="ECO:0000256" key="4">
    <source>
        <dbReference type="ARBA" id="ARBA00022777"/>
    </source>
</evidence>
<comment type="subcellular location">
    <subcellularLocation>
        <location evidence="8">Cytoplasm</location>
    </subcellularLocation>
</comment>
<dbReference type="InterPro" id="IPR027417">
    <property type="entry name" value="P-loop_NTPase"/>
</dbReference>
<proteinExistence type="inferred from homology"/>
<keyword evidence="11" id="KW-1185">Reference proteome</keyword>